<dbReference type="GO" id="GO:0004803">
    <property type="term" value="F:transposase activity"/>
    <property type="evidence" value="ECO:0007669"/>
    <property type="project" value="InterPro"/>
</dbReference>
<comment type="caution">
    <text evidence="2">The sequence shown here is derived from an EMBL/GenBank/DDBJ whole genome shotgun (WGS) entry which is preliminary data.</text>
</comment>
<keyword evidence="1" id="KW-0175">Coiled coil</keyword>
<dbReference type="InterPro" id="IPR002514">
    <property type="entry name" value="Transposase_8"/>
</dbReference>
<gene>
    <name evidence="2" type="ORF">GCM10007359_11640</name>
</gene>
<dbReference type="InterPro" id="IPR009057">
    <property type="entry name" value="Homeodomain-like_sf"/>
</dbReference>
<evidence type="ECO:0000313" key="2">
    <source>
        <dbReference type="EMBL" id="GGH61938.1"/>
    </source>
</evidence>
<dbReference type="InterPro" id="IPR036388">
    <property type="entry name" value="WH-like_DNA-bd_sf"/>
</dbReference>
<dbReference type="Pfam" id="PF01527">
    <property type="entry name" value="HTH_Tnp_1"/>
    <property type="match status" value="1"/>
</dbReference>
<dbReference type="AlphaFoldDB" id="A0A917MT51"/>
<name>A0A917MT51_9MICC</name>
<feature type="coiled-coil region" evidence="1">
    <location>
        <begin position="65"/>
        <end position="92"/>
    </location>
</feature>
<sequence length="105" mass="11703">MPTKYPQEFKERAVRLVGDRLNHADAPSITAAIKDIAPRLGISHNTLARWCNTAALDTGKEISTTSDAAAEIRRLKRENAELRRTNEILKTTSAFFAAELDRPAR</sequence>
<proteinExistence type="predicted"/>
<accession>A0A917MT51</accession>
<dbReference type="Gene3D" id="1.10.10.10">
    <property type="entry name" value="Winged helix-like DNA-binding domain superfamily/Winged helix DNA-binding domain"/>
    <property type="match status" value="1"/>
</dbReference>
<dbReference type="Proteomes" id="UP000600171">
    <property type="component" value="Unassembled WGS sequence"/>
</dbReference>
<protein>
    <submittedName>
        <fullName evidence="2">Insertion element IS6110 uncharacterized 12.0 kDa protein</fullName>
    </submittedName>
</protein>
<dbReference type="GO" id="GO:0006313">
    <property type="term" value="P:DNA transposition"/>
    <property type="evidence" value="ECO:0007669"/>
    <property type="project" value="InterPro"/>
</dbReference>
<dbReference type="SUPFAM" id="SSF46689">
    <property type="entry name" value="Homeodomain-like"/>
    <property type="match status" value="1"/>
</dbReference>
<dbReference type="EMBL" id="BMDC01000001">
    <property type="protein sequence ID" value="GGH61938.1"/>
    <property type="molecule type" value="Genomic_DNA"/>
</dbReference>
<reference evidence="2 3" key="1">
    <citation type="journal article" date="2014" name="Int. J. Syst. Evol. Microbiol.">
        <title>Complete genome sequence of Corynebacterium casei LMG S-19264T (=DSM 44701T), isolated from a smear-ripened cheese.</title>
        <authorList>
            <consortium name="US DOE Joint Genome Institute (JGI-PGF)"/>
            <person name="Walter F."/>
            <person name="Albersmeier A."/>
            <person name="Kalinowski J."/>
            <person name="Ruckert C."/>
        </authorList>
    </citation>
    <scope>NUCLEOTIDE SEQUENCE [LARGE SCALE GENOMIC DNA]</scope>
    <source>
        <strain evidence="2 3">CCM 8669</strain>
    </source>
</reference>
<dbReference type="GO" id="GO:0003677">
    <property type="term" value="F:DNA binding"/>
    <property type="evidence" value="ECO:0007669"/>
    <property type="project" value="InterPro"/>
</dbReference>
<organism evidence="2 3">
    <name type="scientific">Rothia aerolata</name>
    <dbReference type="NCBI Taxonomy" id="1812262"/>
    <lineage>
        <taxon>Bacteria</taxon>
        <taxon>Bacillati</taxon>
        <taxon>Actinomycetota</taxon>
        <taxon>Actinomycetes</taxon>
        <taxon>Micrococcales</taxon>
        <taxon>Micrococcaceae</taxon>
        <taxon>Rothia</taxon>
    </lineage>
</organism>
<evidence type="ECO:0000313" key="3">
    <source>
        <dbReference type="Proteomes" id="UP000600171"/>
    </source>
</evidence>
<evidence type="ECO:0000256" key="1">
    <source>
        <dbReference type="SAM" id="Coils"/>
    </source>
</evidence>
<keyword evidence="3" id="KW-1185">Reference proteome</keyword>